<evidence type="ECO:0000313" key="2">
    <source>
        <dbReference type="EMBL" id="HAT1597547.1"/>
    </source>
</evidence>
<sequence>DRNRQVCWAHLKRDFQKISERPGVPGRIGKKLLKAYERLFKFWKTEYDPSMLSFKKPRKRLRYFKAKLLRHLREGSRCTHKATARTCINILESVDSLWNFFEIPNVPPTNNHAERQLRPLVISKKLTFGTQSERGSRFIERIFSVAATCKQQQKDVLVFIMNALQKWIVIHQNLDVPLQGA</sequence>
<name>A0AAN5KTD5_LEGPN</name>
<reference evidence="2" key="2">
    <citation type="submission" date="2020-11" db="EMBL/GenBank/DDBJ databases">
        <authorList>
            <consortium name="NCBI Pathogen Detection Project"/>
        </authorList>
    </citation>
    <scope>NUCLEOTIDE SEQUENCE</scope>
    <source>
        <strain evidence="2">D3612</strain>
    </source>
</reference>
<dbReference type="PANTHER" id="PTHR33678">
    <property type="entry name" value="BLL1576 PROTEIN"/>
    <property type="match status" value="1"/>
</dbReference>
<dbReference type="InterPro" id="IPR004291">
    <property type="entry name" value="Transposase_IS66_central"/>
</dbReference>
<accession>A0AAN5KTD5</accession>
<evidence type="ECO:0000313" key="3">
    <source>
        <dbReference type="Proteomes" id="UP000861567"/>
    </source>
</evidence>
<proteinExistence type="predicted"/>
<dbReference type="EMBL" id="DACSEI010000044">
    <property type="protein sequence ID" value="HAT1597547.1"/>
    <property type="molecule type" value="Genomic_DNA"/>
</dbReference>
<comment type="caution">
    <text evidence="2">The sequence shown here is derived from an EMBL/GenBank/DDBJ whole genome shotgun (WGS) entry which is preliminary data.</text>
</comment>
<feature type="domain" description="Transposase IS66 central" evidence="1">
    <location>
        <begin position="4"/>
        <end position="136"/>
    </location>
</feature>
<dbReference type="Pfam" id="PF03050">
    <property type="entry name" value="DDE_Tnp_IS66"/>
    <property type="match status" value="1"/>
</dbReference>
<dbReference type="InterPro" id="IPR052344">
    <property type="entry name" value="Transposase-related"/>
</dbReference>
<dbReference type="PANTHER" id="PTHR33678:SF2">
    <property type="match status" value="1"/>
</dbReference>
<organism evidence="2 3">
    <name type="scientific">Legionella pneumophila</name>
    <dbReference type="NCBI Taxonomy" id="446"/>
    <lineage>
        <taxon>Bacteria</taxon>
        <taxon>Pseudomonadati</taxon>
        <taxon>Pseudomonadota</taxon>
        <taxon>Gammaproteobacteria</taxon>
        <taxon>Legionellales</taxon>
        <taxon>Legionellaceae</taxon>
        <taxon>Legionella</taxon>
    </lineage>
</organism>
<feature type="non-terminal residue" evidence="2">
    <location>
        <position position="1"/>
    </location>
</feature>
<dbReference type="Proteomes" id="UP000861567">
    <property type="component" value="Unassembled WGS sequence"/>
</dbReference>
<protein>
    <submittedName>
        <fullName evidence="2">Transposase</fullName>
    </submittedName>
</protein>
<gene>
    <name evidence="2" type="ORF">I8Y58_002806</name>
</gene>
<reference evidence="2" key="1">
    <citation type="journal article" date="2018" name="Genome Biol.">
        <title>SKESA: strategic k-mer extension for scrupulous assemblies.</title>
        <authorList>
            <person name="Souvorov A."/>
            <person name="Agarwala R."/>
            <person name="Lipman D.J."/>
        </authorList>
    </citation>
    <scope>NUCLEOTIDE SEQUENCE</scope>
    <source>
        <strain evidence="2">D3612</strain>
    </source>
</reference>
<dbReference type="AlphaFoldDB" id="A0AAN5KTD5"/>
<evidence type="ECO:0000259" key="1">
    <source>
        <dbReference type="Pfam" id="PF03050"/>
    </source>
</evidence>